<gene>
    <name evidence="9" type="primary">btuD_12</name>
    <name evidence="9" type="ORF">LMG23994_04391</name>
</gene>
<keyword evidence="5" id="KW-0547">Nucleotide-binding</keyword>
<name>A0ABN7Z6A3_9BURK</name>
<protein>
    <submittedName>
        <fullName evidence="9">Vitamin B12 import ATP-binding protein BtuD</fullName>
    </submittedName>
</protein>
<evidence type="ECO:0000256" key="3">
    <source>
        <dbReference type="ARBA" id="ARBA00022475"/>
    </source>
</evidence>
<dbReference type="InterPro" id="IPR003593">
    <property type="entry name" value="AAA+_ATPase"/>
</dbReference>
<evidence type="ECO:0000256" key="1">
    <source>
        <dbReference type="ARBA" id="ARBA00005417"/>
    </source>
</evidence>
<evidence type="ECO:0000256" key="7">
    <source>
        <dbReference type="SAM" id="MobiDB-lite"/>
    </source>
</evidence>
<evidence type="ECO:0000256" key="2">
    <source>
        <dbReference type="ARBA" id="ARBA00022448"/>
    </source>
</evidence>
<evidence type="ECO:0000256" key="4">
    <source>
        <dbReference type="ARBA" id="ARBA00022519"/>
    </source>
</evidence>
<evidence type="ECO:0000259" key="8">
    <source>
        <dbReference type="PROSITE" id="PS50893"/>
    </source>
</evidence>
<proteinExistence type="inferred from homology"/>
<dbReference type="Gene3D" id="3.40.50.300">
    <property type="entry name" value="P-loop containing nucleotide triphosphate hydrolases"/>
    <property type="match status" value="1"/>
</dbReference>
<dbReference type="InterPro" id="IPR027417">
    <property type="entry name" value="P-loop_NTPase"/>
</dbReference>
<keyword evidence="3" id="KW-1003">Cell membrane</keyword>
<comment type="caution">
    <text evidence="9">The sequence shown here is derived from an EMBL/GenBank/DDBJ whole genome shotgun (WGS) entry which is preliminary data.</text>
</comment>
<dbReference type="PANTHER" id="PTHR43776:SF7">
    <property type="entry name" value="D,D-DIPEPTIDE TRANSPORT ATP-BINDING PROTEIN DDPF-RELATED"/>
    <property type="match status" value="1"/>
</dbReference>
<sequence>MSETDLDMPAMTEGTSQPVTPPAPLLELRGVSKRFVKSLDTAARIANLFGAHAREEVVHAVDRVDLSIRTGEVVGLVGESGCGKSTLGRMAVGLHTLSEGERFWRGTNLDHLPPEKRREKQLAIQMIFQDPYASLNPRLRVIDIVGEAPVVHGMVARGEQKAYVEDMLVRVGMDPTVLRRFPHQFSGGQRARIGIARALAVKPEFLVCDESVAALDVSIQAQVLNLFMRLRQELNLTYLFISHDLGVVKHISDRVVIMYLGRVVESAPTEQVFAAPNHPYTQALLAEAPKLEVGKKTYVAIRGEIPSPLNPPTGCHFHPRCPHAMPRCTTEQPVLKEIAPGRLSACHLNDMA</sequence>
<keyword evidence="4" id="KW-0997">Cell inner membrane</keyword>
<dbReference type="CDD" id="cd03257">
    <property type="entry name" value="ABC_NikE_OppD_transporters"/>
    <property type="match status" value="1"/>
</dbReference>
<dbReference type="SMART" id="SM00382">
    <property type="entry name" value="AAA"/>
    <property type="match status" value="1"/>
</dbReference>
<dbReference type="EMBL" id="CAJZAF010000027">
    <property type="protein sequence ID" value="CAG9180345.1"/>
    <property type="molecule type" value="Genomic_DNA"/>
</dbReference>
<dbReference type="NCBIfam" id="TIGR01727">
    <property type="entry name" value="oligo_HPY"/>
    <property type="match status" value="1"/>
</dbReference>
<dbReference type="RefSeq" id="WP_290371302.1">
    <property type="nucleotide sequence ID" value="NZ_CAJZAF010000027.1"/>
</dbReference>
<keyword evidence="10" id="KW-1185">Reference proteome</keyword>
<keyword evidence="6 9" id="KW-0067">ATP-binding</keyword>
<dbReference type="GO" id="GO:0005524">
    <property type="term" value="F:ATP binding"/>
    <property type="evidence" value="ECO:0007669"/>
    <property type="project" value="UniProtKB-KW"/>
</dbReference>
<dbReference type="PANTHER" id="PTHR43776">
    <property type="entry name" value="TRANSPORT ATP-BINDING PROTEIN"/>
    <property type="match status" value="1"/>
</dbReference>
<dbReference type="Proteomes" id="UP000701702">
    <property type="component" value="Unassembled WGS sequence"/>
</dbReference>
<organism evidence="9 10">
    <name type="scientific">Cupriavidus pinatubonensis</name>
    <dbReference type="NCBI Taxonomy" id="248026"/>
    <lineage>
        <taxon>Bacteria</taxon>
        <taxon>Pseudomonadati</taxon>
        <taxon>Pseudomonadota</taxon>
        <taxon>Betaproteobacteria</taxon>
        <taxon>Burkholderiales</taxon>
        <taxon>Burkholderiaceae</taxon>
        <taxon>Cupriavidus</taxon>
    </lineage>
</organism>
<comment type="similarity">
    <text evidence="1">Belongs to the ABC transporter superfamily.</text>
</comment>
<reference evidence="9 10" key="1">
    <citation type="submission" date="2021-08" db="EMBL/GenBank/DDBJ databases">
        <authorList>
            <person name="Peeters C."/>
        </authorList>
    </citation>
    <scope>NUCLEOTIDE SEQUENCE [LARGE SCALE GENOMIC DNA]</scope>
    <source>
        <strain evidence="9 10">LMG 23994</strain>
    </source>
</reference>
<keyword evidence="2" id="KW-0813">Transport</keyword>
<dbReference type="Pfam" id="PF00005">
    <property type="entry name" value="ABC_tran"/>
    <property type="match status" value="1"/>
</dbReference>
<dbReference type="PROSITE" id="PS00211">
    <property type="entry name" value="ABC_TRANSPORTER_1"/>
    <property type="match status" value="1"/>
</dbReference>
<dbReference type="Pfam" id="PF08352">
    <property type="entry name" value="oligo_HPY"/>
    <property type="match status" value="1"/>
</dbReference>
<feature type="domain" description="ABC transporter" evidence="8">
    <location>
        <begin position="43"/>
        <end position="285"/>
    </location>
</feature>
<dbReference type="SUPFAM" id="SSF52540">
    <property type="entry name" value="P-loop containing nucleoside triphosphate hydrolases"/>
    <property type="match status" value="1"/>
</dbReference>
<dbReference type="InterPro" id="IPR050319">
    <property type="entry name" value="ABC_transp_ATP-bind"/>
</dbReference>
<evidence type="ECO:0000256" key="5">
    <source>
        <dbReference type="ARBA" id="ARBA00022741"/>
    </source>
</evidence>
<keyword evidence="4" id="KW-0472">Membrane</keyword>
<evidence type="ECO:0000313" key="10">
    <source>
        <dbReference type="Proteomes" id="UP000701702"/>
    </source>
</evidence>
<dbReference type="PROSITE" id="PS50893">
    <property type="entry name" value="ABC_TRANSPORTER_2"/>
    <property type="match status" value="1"/>
</dbReference>
<dbReference type="InterPro" id="IPR017871">
    <property type="entry name" value="ABC_transporter-like_CS"/>
</dbReference>
<dbReference type="InterPro" id="IPR003439">
    <property type="entry name" value="ABC_transporter-like_ATP-bd"/>
</dbReference>
<feature type="region of interest" description="Disordered" evidence="7">
    <location>
        <begin position="1"/>
        <end position="22"/>
    </location>
</feature>
<accession>A0ABN7Z6A3</accession>
<evidence type="ECO:0000256" key="6">
    <source>
        <dbReference type="ARBA" id="ARBA00022840"/>
    </source>
</evidence>
<evidence type="ECO:0000313" key="9">
    <source>
        <dbReference type="EMBL" id="CAG9180345.1"/>
    </source>
</evidence>
<dbReference type="InterPro" id="IPR013563">
    <property type="entry name" value="Oligopep_ABC_C"/>
</dbReference>